<keyword evidence="1" id="KW-0106">Calcium</keyword>
<dbReference type="SUPFAM" id="SSF51569">
    <property type="entry name" value="Aldolase"/>
    <property type="match status" value="1"/>
</dbReference>
<feature type="region of interest" description="Disordered" evidence="2">
    <location>
        <begin position="521"/>
        <end position="543"/>
    </location>
</feature>
<dbReference type="Gene3D" id="1.10.238.10">
    <property type="entry name" value="EF-hand"/>
    <property type="match status" value="1"/>
</dbReference>
<dbReference type="Gene3D" id="3.20.20.70">
    <property type="entry name" value="Aldolase class I"/>
    <property type="match status" value="1"/>
</dbReference>
<gene>
    <name evidence="4" type="ORF">HJC23_012599</name>
</gene>
<accession>A0ABD3NXU6</accession>
<dbReference type="InterPro" id="IPR018247">
    <property type="entry name" value="EF_Hand_1_Ca_BS"/>
</dbReference>
<dbReference type="AlphaFoldDB" id="A0ABD3NXU6"/>
<dbReference type="Proteomes" id="UP001516023">
    <property type="component" value="Unassembled WGS sequence"/>
</dbReference>
<organism evidence="4 5">
    <name type="scientific">Cyclotella cryptica</name>
    <dbReference type="NCBI Taxonomy" id="29204"/>
    <lineage>
        <taxon>Eukaryota</taxon>
        <taxon>Sar</taxon>
        <taxon>Stramenopiles</taxon>
        <taxon>Ochrophyta</taxon>
        <taxon>Bacillariophyta</taxon>
        <taxon>Coscinodiscophyceae</taxon>
        <taxon>Thalassiosirophycidae</taxon>
        <taxon>Stephanodiscales</taxon>
        <taxon>Stephanodiscaceae</taxon>
        <taxon>Cyclotella</taxon>
    </lineage>
</organism>
<dbReference type="SUPFAM" id="SSF47473">
    <property type="entry name" value="EF-hand"/>
    <property type="match status" value="1"/>
</dbReference>
<dbReference type="InterPro" id="IPR002048">
    <property type="entry name" value="EF_hand_dom"/>
</dbReference>
<dbReference type="PROSITE" id="PS00018">
    <property type="entry name" value="EF_HAND_1"/>
    <property type="match status" value="1"/>
</dbReference>
<dbReference type="InterPro" id="IPR013785">
    <property type="entry name" value="Aldolase_TIM"/>
</dbReference>
<evidence type="ECO:0000313" key="5">
    <source>
        <dbReference type="Proteomes" id="UP001516023"/>
    </source>
</evidence>
<evidence type="ECO:0000256" key="1">
    <source>
        <dbReference type="ARBA" id="ARBA00022837"/>
    </source>
</evidence>
<comment type="caution">
    <text evidence="4">The sequence shown here is derived from an EMBL/GenBank/DDBJ whole genome shotgun (WGS) entry which is preliminary data.</text>
</comment>
<protein>
    <recommendedName>
        <fullName evidence="3">EF-hand domain-containing protein</fullName>
    </recommendedName>
</protein>
<name>A0ABD3NXU6_9STRA</name>
<sequence length="792" mass="89316">MGCTTSKPFTEPNEEAPTPAPLTLEEAKEMEWLLSRAKEERLKTMDIFVLDNSLRETAVAAIKGQVPSDKDKILQSLQSTGLNDIIVAAFGPLRRPEDVWLEHKCQNNLISKDCWWAFSEIADHPKENDVFLAPMPTGLLRCKQYGINNIIMEIDVICKRWDGYTLNQFHELFQTRVDFVRHFSANGKILINIRDAPSAFFHEPSKESYAQRMKTMVKAISKVEPKIFGIVFEDPIAELMPWKLGVLSAEIKRTMEVNNFGGGQLLIHVHKRFALSDASVIEALAMGCTGIWCAVCEEGGGMGHACSLTTYIVRNHAKLVNLARLGNPNISKKYNLRAIYNAAIEVTKLTTGCLPHPRTEVYGAQAMDVVFAEGGMGAGAKIDLSEVVAGDKSLRNIRVSPFTDEKMLREKLTMYFGDLDFEDSVLEFMIILIHIDLEHGNSLQYNGPAGLLDLYIAAGGSKDTDRMQAELFKIEQGLQRTDPLIKDLRKKFDYCRLSSIVNEASELQKWSKERSKRQILKFDDNEEKKEDHPNRRKSDGDADSFKGSRLALKAVTRFRRLSAVARVYDSLSYDEFYQGGPSINPMDSKVVKDVINFLDSDGSGRIEWGELLSRAYWVLENADKEESKRWNLTDLLNALFRNSRMEDSEHTLFLRKNVKNVSNIVDVIARDTRLLNMLKAQDLHLLRYFLTSLLNVGLSADDGIHPKILIMFANAAAQIFDPDTGKEAFDIIIDHVKHQQVSMSSTVLKVLQISLMKSLNSSKRSVPLRCSSILRASFIAPTLFVQESEMSD</sequence>
<feature type="compositionally biased region" description="Low complexity" evidence="2">
    <location>
        <begin position="8"/>
        <end position="20"/>
    </location>
</feature>
<dbReference type="EMBL" id="JABMIG020000360">
    <property type="protein sequence ID" value="KAL3780153.1"/>
    <property type="molecule type" value="Genomic_DNA"/>
</dbReference>
<proteinExistence type="predicted"/>
<dbReference type="PROSITE" id="PS50222">
    <property type="entry name" value="EF_HAND_2"/>
    <property type="match status" value="1"/>
</dbReference>
<evidence type="ECO:0000256" key="2">
    <source>
        <dbReference type="SAM" id="MobiDB-lite"/>
    </source>
</evidence>
<keyword evidence="5" id="KW-1185">Reference proteome</keyword>
<evidence type="ECO:0000259" key="3">
    <source>
        <dbReference type="PROSITE" id="PS50222"/>
    </source>
</evidence>
<reference evidence="4 5" key="1">
    <citation type="journal article" date="2020" name="G3 (Bethesda)">
        <title>Improved Reference Genome for Cyclotella cryptica CCMP332, a Model for Cell Wall Morphogenesis, Salinity Adaptation, and Lipid Production in Diatoms (Bacillariophyta).</title>
        <authorList>
            <person name="Roberts W.R."/>
            <person name="Downey K.M."/>
            <person name="Ruck E.C."/>
            <person name="Traller J.C."/>
            <person name="Alverson A.J."/>
        </authorList>
    </citation>
    <scope>NUCLEOTIDE SEQUENCE [LARGE SCALE GENOMIC DNA]</scope>
    <source>
        <strain evidence="4 5">CCMP332</strain>
    </source>
</reference>
<dbReference type="InterPro" id="IPR011992">
    <property type="entry name" value="EF-hand-dom_pair"/>
</dbReference>
<feature type="region of interest" description="Disordered" evidence="2">
    <location>
        <begin position="1"/>
        <end position="20"/>
    </location>
</feature>
<feature type="domain" description="EF-hand" evidence="3">
    <location>
        <begin position="586"/>
        <end position="621"/>
    </location>
</feature>
<evidence type="ECO:0000313" key="4">
    <source>
        <dbReference type="EMBL" id="KAL3780153.1"/>
    </source>
</evidence>